<feature type="compositionally biased region" description="Basic and acidic residues" evidence="18">
    <location>
        <begin position="7"/>
        <end position="22"/>
    </location>
</feature>
<comment type="caution">
    <text evidence="20">The sequence shown here is derived from an EMBL/GenBank/DDBJ whole genome shotgun (WGS) entry which is preliminary data.</text>
</comment>
<dbReference type="GO" id="GO:0008360">
    <property type="term" value="P:regulation of cell shape"/>
    <property type="evidence" value="ECO:0007669"/>
    <property type="project" value="UniProtKB-KW"/>
</dbReference>
<evidence type="ECO:0000256" key="13">
    <source>
        <dbReference type="ARBA" id="ARBA00041185"/>
    </source>
</evidence>
<feature type="compositionally biased region" description="Low complexity" evidence="18">
    <location>
        <begin position="455"/>
        <end position="464"/>
    </location>
</feature>
<dbReference type="PANTHER" id="PTHR30474:SF2">
    <property type="entry name" value="PEPTIDOGLYCAN GLYCOSYLTRANSFERASE FTSW-RELATED"/>
    <property type="match status" value="1"/>
</dbReference>
<dbReference type="GO" id="GO:0008955">
    <property type="term" value="F:peptidoglycan glycosyltransferase activity"/>
    <property type="evidence" value="ECO:0007669"/>
    <property type="project" value="UniProtKB-EC"/>
</dbReference>
<feature type="transmembrane region" description="Helical" evidence="19">
    <location>
        <begin position="82"/>
        <end position="101"/>
    </location>
</feature>
<keyword evidence="9 19" id="KW-0472">Membrane</keyword>
<evidence type="ECO:0000256" key="15">
    <source>
        <dbReference type="ARBA" id="ARBA00044770"/>
    </source>
</evidence>
<evidence type="ECO:0000256" key="18">
    <source>
        <dbReference type="SAM" id="MobiDB-lite"/>
    </source>
</evidence>
<dbReference type="EC" id="2.4.99.28" evidence="15"/>
<evidence type="ECO:0000256" key="12">
    <source>
        <dbReference type="ARBA" id="ARBA00038053"/>
    </source>
</evidence>
<evidence type="ECO:0000256" key="1">
    <source>
        <dbReference type="ARBA" id="ARBA00004141"/>
    </source>
</evidence>
<protein>
    <recommendedName>
        <fullName evidence="13">Probable peptidoglycan glycosyltransferase FtsW</fullName>
        <ecNumber evidence="15">2.4.99.28</ecNumber>
    </recommendedName>
    <alternativeName>
        <fullName evidence="14">Cell division protein FtsW</fullName>
    </alternativeName>
    <alternativeName>
        <fullName evidence="11">Cell wall polymerase</fullName>
    </alternativeName>
    <alternativeName>
        <fullName evidence="10">Peptidoglycan polymerase</fullName>
    </alternativeName>
</protein>
<evidence type="ECO:0000256" key="17">
    <source>
        <dbReference type="ARBA" id="ARBA00049966"/>
    </source>
</evidence>
<evidence type="ECO:0000313" key="20">
    <source>
        <dbReference type="EMBL" id="MCF4006284.1"/>
    </source>
</evidence>
<keyword evidence="6" id="KW-0133">Cell shape</keyword>
<dbReference type="RefSeq" id="WP_236118098.1">
    <property type="nucleotide sequence ID" value="NZ_JAKGSI010000002.1"/>
</dbReference>
<feature type="region of interest" description="Disordered" evidence="18">
    <location>
        <begin position="435"/>
        <end position="495"/>
    </location>
</feature>
<comment type="function">
    <text evidence="17">Peptidoglycan polymerase that is essential for cell division.</text>
</comment>
<comment type="catalytic activity">
    <reaction evidence="16">
        <text>[GlcNAc-(1-&gt;4)-Mur2Ac(oyl-L-Ala-gamma-D-Glu-L-Lys-D-Ala-D-Ala)](n)-di-trans,octa-cis-undecaprenyl diphosphate + beta-D-GlcNAc-(1-&gt;4)-Mur2Ac(oyl-L-Ala-gamma-D-Glu-L-Lys-D-Ala-D-Ala)-di-trans,octa-cis-undecaprenyl diphosphate = [GlcNAc-(1-&gt;4)-Mur2Ac(oyl-L-Ala-gamma-D-Glu-L-Lys-D-Ala-D-Ala)](n+1)-di-trans,octa-cis-undecaprenyl diphosphate + di-trans,octa-cis-undecaprenyl diphosphate + H(+)</text>
        <dbReference type="Rhea" id="RHEA:23708"/>
        <dbReference type="Rhea" id="RHEA-COMP:9602"/>
        <dbReference type="Rhea" id="RHEA-COMP:9603"/>
        <dbReference type="ChEBI" id="CHEBI:15378"/>
        <dbReference type="ChEBI" id="CHEBI:58405"/>
        <dbReference type="ChEBI" id="CHEBI:60033"/>
        <dbReference type="ChEBI" id="CHEBI:78435"/>
        <dbReference type="EC" id="2.4.99.28"/>
    </reaction>
</comment>
<feature type="transmembrane region" description="Helical" evidence="19">
    <location>
        <begin position="347"/>
        <end position="369"/>
    </location>
</feature>
<keyword evidence="3" id="KW-0328">Glycosyltransferase</keyword>
<comment type="similarity">
    <text evidence="12">Belongs to the SEDS family. FtsW subfamily.</text>
</comment>
<dbReference type="GO" id="GO:0051301">
    <property type="term" value="P:cell division"/>
    <property type="evidence" value="ECO:0007669"/>
    <property type="project" value="InterPro"/>
</dbReference>
<dbReference type="GO" id="GO:0015648">
    <property type="term" value="F:lipid-linked peptidoglycan transporter activity"/>
    <property type="evidence" value="ECO:0007669"/>
    <property type="project" value="TreeGrafter"/>
</dbReference>
<evidence type="ECO:0000256" key="9">
    <source>
        <dbReference type="ARBA" id="ARBA00023136"/>
    </source>
</evidence>
<evidence type="ECO:0000256" key="6">
    <source>
        <dbReference type="ARBA" id="ARBA00022960"/>
    </source>
</evidence>
<evidence type="ECO:0000256" key="5">
    <source>
        <dbReference type="ARBA" id="ARBA00022692"/>
    </source>
</evidence>
<name>A0A9X1QRL6_9CORY</name>
<sequence>MTSSAPTRRERPREKTREKNREQSSVASFLAPVRQWMETQPTLDYLMIRIVVFALTAIGVVMVFSSSMTWSVIEGDSVWGSALRQCVLVALGLILMWCCLVTRLSFIRRLAPILLGISILLLVLVLIPGIGTGLEDFGSQSWIVLGPLRLQPSEVARVTIAIWGAHYLAGAGYSPDERRKRIFVFGGVGVLMGVLIFAERDFGMAVSFAVVVLALLFFVGVQRSFFVGVVALAVLTVGVILLGGGYRSQRIHVYLDALVGNFDDTRSNAYQSHQGFLSLADGGALGVGIGQSRAKWFYLPEAKNDFIFAIIGEELGLWGGAMVILLFGLLGYFGLRVARRSQNDFHALMAATLTAGVVVQAFVNIGYVIGVVPVTGIQLPLISAGGTSAIITLASMGLLASCARHEPEAVSSMQNYGRPFFDRLLRIREPLAEGPVVRPREQRGEERERARGDAPRGSQSSRPRPVTRRRRPSSAGGSVRTERPTERYRDPRGRR</sequence>
<feature type="transmembrane region" description="Helical" evidence="19">
    <location>
        <begin position="46"/>
        <end position="70"/>
    </location>
</feature>
<feature type="transmembrane region" description="Helical" evidence="19">
    <location>
        <begin position="381"/>
        <end position="403"/>
    </location>
</feature>
<reference evidence="20" key="1">
    <citation type="submission" date="2022-01" db="EMBL/GenBank/DDBJ databases">
        <title>Corynebacterium sp. nov isolated from isolated from the feces of the greater white-fronted geese (Anser albifrons) at Poyang Lake, PR China.</title>
        <authorList>
            <person name="Liu Q."/>
        </authorList>
    </citation>
    <scope>NUCLEOTIDE SEQUENCE</scope>
    <source>
        <strain evidence="20">JCM 32435</strain>
    </source>
</reference>
<feature type="transmembrane region" description="Helical" evidence="19">
    <location>
        <begin position="182"/>
        <end position="198"/>
    </location>
</feature>
<proteinExistence type="inferred from homology"/>
<dbReference type="InterPro" id="IPR018365">
    <property type="entry name" value="Cell_cycle_FtsW-rel_CS"/>
</dbReference>
<feature type="transmembrane region" description="Helical" evidence="19">
    <location>
        <begin position="226"/>
        <end position="246"/>
    </location>
</feature>
<dbReference type="EMBL" id="JAKGSI010000002">
    <property type="protein sequence ID" value="MCF4006284.1"/>
    <property type="molecule type" value="Genomic_DNA"/>
</dbReference>
<dbReference type="GO" id="GO:0005886">
    <property type="term" value="C:plasma membrane"/>
    <property type="evidence" value="ECO:0007669"/>
    <property type="project" value="TreeGrafter"/>
</dbReference>
<feature type="transmembrane region" description="Helical" evidence="19">
    <location>
        <begin position="315"/>
        <end position="335"/>
    </location>
</feature>
<keyword evidence="7" id="KW-0573">Peptidoglycan synthesis</keyword>
<evidence type="ECO:0000256" key="10">
    <source>
        <dbReference type="ARBA" id="ARBA00032370"/>
    </source>
</evidence>
<gene>
    <name evidence="20" type="ORF">L1O03_03705</name>
</gene>
<evidence type="ECO:0000256" key="19">
    <source>
        <dbReference type="SAM" id="Phobius"/>
    </source>
</evidence>
<comment type="subcellular location">
    <subcellularLocation>
        <location evidence="1">Membrane</location>
        <topology evidence="1">Multi-pass membrane protein</topology>
    </subcellularLocation>
</comment>
<organism evidence="20 21">
    <name type="scientific">Corynebacterium uropygiale</name>
    <dbReference type="NCBI Taxonomy" id="1775911"/>
    <lineage>
        <taxon>Bacteria</taxon>
        <taxon>Bacillati</taxon>
        <taxon>Actinomycetota</taxon>
        <taxon>Actinomycetes</taxon>
        <taxon>Mycobacteriales</taxon>
        <taxon>Corynebacteriaceae</taxon>
        <taxon>Corynebacterium</taxon>
    </lineage>
</organism>
<dbReference type="GO" id="GO:0009252">
    <property type="term" value="P:peptidoglycan biosynthetic process"/>
    <property type="evidence" value="ECO:0007669"/>
    <property type="project" value="UniProtKB-KW"/>
</dbReference>
<evidence type="ECO:0000313" key="21">
    <source>
        <dbReference type="Proteomes" id="UP001139336"/>
    </source>
</evidence>
<evidence type="ECO:0000256" key="16">
    <source>
        <dbReference type="ARBA" id="ARBA00049902"/>
    </source>
</evidence>
<keyword evidence="5 19" id="KW-0812">Transmembrane</keyword>
<feature type="transmembrane region" description="Helical" evidence="19">
    <location>
        <begin position="154"/>
        <end position="170"/>
    </location>
</feature>
<comment type="pathway">
    <text evidence="2">Cell wall biogenesis; peptidoglycan biosynthesis.</text>
</comment>
<feature type="transmembrane region" description="Helical" evidence="19">
    <location>
        <begin position="113"/>
        <end position="134"/>
    </location>
</feature>
<dbReference type="Proteomes" id="UP001139336">
    <property type="component" value="Unassembled WGS sequence"/>
</dbReference>
<keyword evidence="21" id="KW-1185">Reference proteome</keyword>
<dbReference type="GO" id="GO:0032153">
    <property type="term" value="C:cell division site"/>
    <property type="evidence" value="ECO:0007669"/>
    <property type="project" value="TreeGrafter"/>
</dbReference>
<dbReference type="PROSITE" id="PS00428">
    <property type="entry name" value="FTSW_RODA_SPOVE"/>
    <property type="match status" value="1"/>
</dbReference>
<evidence type="ECO:0000256" key="11">
    <source>
        <dbReference type="ARBA" id="ARBA00033270"/>
    </source>
</evidence>
<accession>A0A9X1QRL6</accession>
<feature type="transmembrane region" description="Helical" evidence="19">
    <location>
        <begin position="204"/>
        <end position="221"/>
    </location>
</feature>
<evidence type="ECO:0000256" key="7">
    <source>
        <dbReference type="ARBA" id="ARBA00022984"/>
    </source>
</evidence>
<evidence type="ECO:0000256" key="3">
    <source>
        <dbReference type="ARBA" id="ARBA00022676"/>
    </source>
</evidence>
<dbReference type="PANTHER" id="PTHR30474">
    <property type="entry name" value="CELL CYCLE PROTEIN"/>
    <property type="match status" value="1"/>
</dbReference>
<evidence type="ECO:0000256" key="2">
    <source>
        <dbReference type="ARBA" id="ARBA00004752"/>
    </source>
</evidence>
<dbReference type="InterPro" id="IPR001182">
    <property type="entry name" value="FtsW/RodA"/>
</dbReference>
<keyword evidence="4" id="KW-0808">Transferase</keyword>
<evidence type="ECO:0000256" key="8">
    <source>
        <dbReference type="ARBA" id="ARBA00022989"/>
    </source>
</evidence>
<dbReference type="Pfam" id="PF01098">
    <property type="entry name" value="FTSW_RODA_SPOVE"/>
    <property type="match status" value="1"/>
</dbReference>
<feature type="compositionally biased region" description="Basic and acidic residues" evidence="18">
    <location>
        <begin position="438"/>
        <end position="454"/>
    </location>
</feature>
<evidence type="ECO:0000256" key="14">
    <source>
        <dbReference type="ARBA" id="ARBA00041418"/>
    </source>
</evidence>
<dbReference type="AlphaFoldDB" id="A0A9X1QRL6"/>
<feature type="region of interest" description="Disordered" evidence="18">
    <location>
        <begin position="1"/>
        <end position="24"/>
    </location>
</feature>
<keyword evidence="8 19" id="KW-1133">Transmembrane helix</keyword>
<feature type="compositionally biased region" description="Basic and acidic residues" evidence="18">
    <location>
        <begin position="480"/>
        <end position="495"/>
    </location>
</feature>
<evidence type="ECO:0000256" key="4">
    <source>
        <dbReference type="ARBA" id="ARBA00022679"/>
    </source>
</evidence>